<organism evidence="1 2">
    <name type="scientific">Prevotella micans F0438</name>
    <dbReference type="NCBI Taxonomy" id="883158"/>
    <lineage>
        <taxon>Bacteria</taxon>
        <taxon>Pseudomonadati</taxon>
        <taxon>Bacteroidota</taxon>
        <taxon>Bacteroidia</taxon>
        <taxon>Bacteroidales</taxon>
        <taxon>Prevotellaceae</taxon>
        <taxon>Prevotella</taxon>
    </lineage>
</organism>
<keyword evidence="2" id="KW-1185">Reference proteome</keyword>
<name>H1Q4K4_9BACT</name>
<sequence>MKKTIFILIAGLTIGFSSCGNEPVDNPKHDNKSVGLNFDIVEEEFDSIDWNKTRTLSKPVSHEYVDLGNGIEGEVQIFEAGSHPKPRTRAIVNKHYSIRAYQGGVLKGSMKGTFNGSTFTPDASSATKMILEPGTYDFVCYNDKFQEVGNNLELNVNDAKDAFFGQTSQSIYGTQSKVAFQMRHACSRLSIQLQTYGKLLPGATASIYPVNSNGPTKLVYVASTNSFSQTSGTISPSTISYSGAEITGSNMQGWATPDKYIYYTPGVDISNLRMKFTSGTFGDGRNLSDAKPIGFKSGDPSYGNIMGLNKNYQMTILLWAKLKYLFSDGTSGYLTDNPTKSRIGLVIRDKTASSKGLAMALQNTTKYNNNEYPDQNPPGGKYNSTTYSTVASLVNDMDGEKWTWEPSGNTDGIFRANDQTNFNIYYEAAHYNPGVPVASNIRWFLPSAGQWIEAYTVMSKQCGYPIDWSGITNWGTRITFSMAIHQYFTRYFPINTYNAIGRMIFGNYATSTQYAPGIYATLEIEPYDRNRLTFKSYYWPAYAAIRPFTHF</sequence>
<dbReference type="PROSITE" id="PS51257">
    <property type="entry name" value="PROKAR_LIPOPROTEIN"/>
    <property type="match status" value="1"/>
</dbReference>
<accession>H1Q4K4</accession>
<protein>
    <submittedName>
        <fullName evidence="1">Uncharacterized protein</fullName>
    </submittedName>
</protein>
<dbReference type="AlphaFoldDB" id="H1Q4K4"/>
<dbReference type="RefSeq" id="WP_006953409.1">
    <property type="nucleotide sequence ID" value="NZ_JH594523.1"/>
</dbReference>
<proteinExistence type="predicted"/>
<reference evidence="1 2" key="1">
    <citation type="submission" date="2011-12" db="EMBL/GenBank/DDBJ databases">
        <title>The Genome Sequence of Prevotella micans F0438.</title>
        <authorList>
            <consortium name="The Broad Institute Genome Sequencing Platform"/>
            <person name="Earl A."/>
            <person name="Ward D."/>
            <person name="Feldgarden M."/>
            <person name="Gevers D."/>
            <person name="Izard J."/>
            <person name="Baranova O.V."/>
            <person name="Blanton J.M."/>
            <person name="Wade W.G."/>
            <person name="Dewhirst F.E."/>
            <person name="Young S.K."/>
            <person name="Zeng Q."/>
            <person name="Gargeya S."/>
            <person name="Fitzgerald M."/>
            <person name="Haas B."/>
            <person name="Abouelleil A."/>
            <person name="Alvarado L."/>
            <person name="Arachchi H.M."/>
            <person name="Berlin A."/>
            <person name="Chapman S.B."/>
            <person name="Gearin G."/>
            <person name="Goldberg J."/>
            <person name="Griggs A."/>
            <person name="Gujja S."/>
            <person name="Hansen M."/>
            <person name="Heiman D."/>
            <person name="Howarth C."/>
            <person name="Larimer J."/>
            <person name="Lui A."/>
            <person name="MacDonald P.J.P."/>
            <person name="McCowen C."/>
            <person name="Montmayeur A."/>
            <person name="Murphy C."/>
            <person name="Neiman D."/>
            <person name="Pearson M."/>
            <person name="Priest M."/>
            <person name="Roberts A."/>
            <person name="Saif S."/>
            <person name="Shea T."/>
            <person name="Sisk P."/>
            <person name="Stolte C."/>
            <person name="Sykes S."/>
            <person name="Wortman J."/>
            <person name="Nusbaum C."/>
            <person name="Birren B."/>
        </authorList>
    </citation>
    <scope>NUCLEOTIDE SEQUENCE [LARGE SCALE GENOMIC DNA]</scope>
    <source>
        <strain evidence="1 2">F0438</strain>
    </source>
</reference>
<dbReference type="PATRIC" id="fig|883158.3.peg.1846"/>
<dbReference type="EMBL" id="AGWK01000049">
    <property type="protein sequence ID" value="EHO67105.1"/>
    <property type="molecule type" value="Genomic_DNA"/>
</dbReference>
<gene>
    <name evidence="1" type="ORF">HMPREF9140_01842</name>
</gene>
<comment type="caution">
    <text evidence="1">The sequence shown here is derived from an EMBL/GenBank/DDBJ whole genome shotgun (WGS) entry which is preliminary data.</text>
</comment>
<evidence type="ECO:0000313" key="2">
    <source>
        <dbReference type="Proteomes" id="UP000016023"/>
    </source>
</evidence>
<evidence type="ECO:0000313" key="1">
    <source>
        <dbReference type="EMBL" id="EHO67105.1"/>
    </source>
</evidence>
<dbReference type="Proteomes" id="UP000016023">
    <property type="component" value="Unassembled WGS sequence"/>
</dbReference>
<dbReference type="HOGENOM" id="CLU_028180_0_0_10"/>